<dbReference type="NCBIfam" id="TIGR01557">
    <property type="entry name" value="myb_SHAQKYF"/>
    <property type="match status" value="1"/>
</dbReference>
<evidence type="ECO:0000256" key="5">
    <source>
        <dbReference type="ARBA" id="ARBA00023242"/>
    </source>
</evidence>
<dbReference type="InterPro" id="IPR011006">
    <property type="entry name" value="CheY-like_superfamily"/>
</dbReference>
<dbReference type="InterPro" id="IPR045279">
    <property type="entry name" value="ARR-like"/>
</dbReference>
<evidence type="ECO:0000256" key="4">
    <source>
        <dbReference type="ARBA" id="ARBA00023163"/>
    </source>
</evidence>
<dbReference type="InterPro" id="IPR009057">
    <property type="entry name" value="Homeodomain-like_sf"/>
</dbReference>
<dbReference type="PANTHER" id="PTHR43874">
    <property type="entry name" value="TWO-COMPONENT RESPONSE REGULATOR"/>
    <property type="match status" value="1"/>
</dbReference>
<dbReference type="InterPro" id="IPR006447">
    <property type="entry name" value="Myb_dom_plants"/>
</dbReference>
<sequence>MKEADHRAFPATLGFEENFPDGLRVMALDSNRACLKILIAMLRKCSFTVVAAERSAQKAQKKLISGSAPCDIVVTELKRFDMDIFQFLRSASQRGIPVVVLSAWEDKDMISAAIIKGGVAQYMRKPANLTSTKSIWTHVYRAKLCACINGSPNNGINTISNGDGLPRSPCPTADNAPTEAAHLAETYNHAVEERMNEAHKDDTHTGSMLYSTNNREERVEKEEVGGDEVQNLAPKMKPRLVWGAHLQSRFSSVICNLGGADNAKPKKIWELMGEPELTRENIASHLQKHRLNIRKQVAEAHLGGAVASLQQSGNPTTPNPNHNAVASPNLQVHPDQTAALYNQPYHPTMPVQLPMWTDNLVAIQPLFPLEMGGDTRMNNPQANWLGMEGQDTFGNPYNDPFQPNAPSSNPIWEAFNQQFINYDPVLDFENDSAGAYQPVLDFGNNTAGGLEVPSISTGIVDMMQHGGASLYPVANGTLPGYTWAHDAPSAHNFIEFAAAGSSAMVSGPVHQDANISSALDTPSGTFST</sequence>
<accession>A0A2I0L3G9</accession>
<dbReference type="GO" id="GO:0000160">
    <property type="term" value="P:phosphorelay signal transduction system"/>
    <property type="evidence" value="ECO:0007669"/>
    <property type="project" value="UniProtKB-KW"/>
</dbReference>
<evidence type="ECO:0000256" key="1">
    <source>
        <dbReference type="ARBA" id="ARBA00004123"/>
    </source>
</evidence>
<keyword evidence="2" id="KW-0902">Two-component regulatory system</keyword>
<dbReference type="PANTHER" id="PTHR43874:SF7">
    <property type="entry name" value="TWO-COMPONENT RESPONSE REGULATOR ARR10"/>
    <property type="match status" value="1"/>
</dbReference>
<comment type="caution">
    <text evidence="6">Lacks conserved residue(s) required for the propagation of feature annotation.</text>
</comment>
<evidence type="ECO:0000313" key="8">
    <source>
        <dbReference type="EMBL" id="PKI75173.1"/>
    </source>
</evidence>
<dbReference type="EMBL" id="PGOL01000184">
    <property type="protein sequence ID" value="PKI75173.1"/>
    <property type="molecule type" value="Genomic_DNA"/>
</dbReference>
<proteinExistence type="predicted"/>
<dbReference type="GO" id="GO:0005634">
    <property type="term" value="C:nucleus"/>
    <property type="evidence" value="ECO:0007669"/>
    <property type="project" value="UniProtKB-SubCell"/>
</dbReference>
<dbReference type="AlphaFoldDB" id="A0A2I0L3G9"/>
<evidence type="ECO:0000259" key="7">
    <source>
        <dbReference type="PROSITE" id="PS50110"/>
    </source>
</evidence>
<dbReference type="GO" id="GO:0003677">
    <property type="term" value="F:DNA binding"/>
    <property type="evidence" value="ECO:0007669"/>
    <property type="project" value="InterPro"/>
</dbReference>
<reference evidence="8 9" key="1">
    <citation type="submission" date="2017-11" db="EMBL/GenBank/DDBJ databases">
        <title>De-novo sequencing of pomegranate (Punica granatum L.) genome.</title>
        <authorList>
            <person name="Akparov Z."/>
            <person name="Amiraslanov A."/>
            <person name="Hajiyeva S."/>
            <person name="Abbasov M."/>
            <person name="Kaur K."/>
            <person name="Hamwieh A."/>
            <person name="Solovyev V."/>
            <person name="Salamov A."/>
            <person name="Braich B."/>
            <person name="Kosarev P."/>
            <person name="Mahmoud A."/>
            <person name="Hajiyev E."/>
            <person name="Babayeva S."/>
            <person name="Izzatullayeva V."/>
            <person name="Mammadov A."/>
            <person name="Mammadov A."/>
            <person name="Sharifova S."/>
            <person name="Ojaghi J."/>
            <person name="Eynullazada K."/>
            <person name="Bayramov B."/>
            <person name="Abdulazimova A."/>
            <person name="Shahmuradov I."/>
        </authorList>
    </citation>
    <scope>NUCLEOTIDE SEQUENCE [LARGE SCALE GENOMIC DNA]</scope>
    <source>
        <strain evidence="9">cv. AG2017</strain>
        <tissue evidence="8">Leaf</tissue>
    </source>
</reference>
<dbReference type="PROSITE" id="PS50110">
    <property type="entry name" value="RESPONSE_REGULATORY"/>
    <property type="match status" value="1"/>
</dbReference>
<evidence type="ECO:0000256" key="6">
    <source>
        <dbReference type="PROSITE-ProRule" id="PRU00169"/>
    </source>
</evidence>
<dbReference type="SUPFAM" id="SSF46689">
    <property type="entry name" value="Homeodomain-like"/>
    <property type="match status" value="1"/>
</dbReference>
<dbReference type="InterPro" id="IPR001789">
    <property type="entry name" value="Sig_transdc_resp-reg_receiver"/>
</dbReference>
<keyword evidence="4" id="KW-0804">Transcription</keyword>
<organism evidence="8 9">
    <name type="scientific">Punica granatum</name>
    <name type="common">Pomegranate</name>
    <dbReference type="NCBI Taxonomy" id="22663"/>
    <lineage>
        <taxon>Eukaryota</taxon>
        <taxon>Viridiplantae</taxon>
        <taxon>Streptophyta</taxon>
        <taxon>Embryophyta</taxon>
        <taxon>Tracheophyta</taxon>
        <taxon>Spermatophyta</taxon>
        <taxon>Magnoliopsida</taxon>
        <taxon>eudicotyledons</taxon>
        <taxon>Gunneridae</taxon>
        <taxon>Pentapetalae</taxon>
        <taxon>rosids</taxon>
        <taxon>malvids</taxon>
        <taxon>Myrtales</taxon>
        <taxon>Lythraceae</taxon>
        <taxon>Punica</taxon>
    </lineage>
</organism>
<dbReference type="Proteomes" id="UP000233551">
    <property type="component" value="Unassembled WGS sequence"/>
</dbReference>
<comment type="subcellular location">
    <subcellularLocation>
        <location evidence="1">Nucleus</location>
    </subcellularLocation>
</comment>
<gene>
    <name evidence="8" type="ORF">CRG98_004434</name>
</gene>
<dbReference type="SUPFAM" id="SSF52172">
    <property type="entry name" value="CheY-like"/>
    <property type="match status" value="1"/>
</dbReference>
<dbReference type="FunFam" id="1.10.10.60:FF:000007">
    <property type="entry name" value="Two-component response regulator"/>
    <property type="match status" value="1"/>
</dbReference>
<dbReference type="STRING" id="22663.A0A2I0L3G9"/>
<protein>
    <recommendedName>
        <fullName evidence="7">Response regulatory domain-containing protein</fullName>
    </recommendedName>
</protein>
<dbReference type="GO" id="GO:0009736">
    <property type="term" value="P:cytokinin-activated signaling pathway"/>
    <property type="evidence" value="ECO:0007669"/>
    <property type="project" value="InterPro"/>
</dbReference>
<evidence type="ECO:0000256" key="3">
    <source>
        <dbReference type="ARBA" id="ARBA00023015"/>
    </source>
</evidence>
<keyword evidence="3" id="KW-0805">Transcription regulation</keyword>
<dbReference type="Gene3D" id="1.10.10.60">
    <property type="entry name" value="Homeodomain-like"/>
    <property type="match status" value="1"/>
</dbReference>
<keyword evidence="9" id="KW-1185">Reference proteome</keyword>
<name>A0A2I0L3G9_PUNGR</name>
<evidence type="ECO:0000256" key="2">
    <source>
        <dbReference type="ARBA" id="ARBA00023012"/>
    </source>
</evidence>
<keyword evidence="5" id="KW-0539">Nucleus</keyword>
<dbReference type="Gene3D" id="3.40.50.2300">
    <property type="match status" value="1"/>
</dbReference>
<feature type="domain" description="Response regulatory" evidence="7">
    <location>
        <begin position="24"/>
        <end position="140"/>
    </location>
</feature>
<evidence type="ECO:0000313" key="9">
    <source>
        <dbReference type="Proteomes" id="UP000233551"/>
    </source>
</evidence>
<comment type="caution">
    <text evidence="8">The sequence shown here is derived from an EMBL/GenBank/DDBJ whole genome shotgun (WGS) entry which is preliminary data.</text>
</comment>